<accession>A0A4R0R8N4</accession>
<gene>
    <name evidence="1" type="ORF">EIP91_010859</name>
</gene>
<evidence type="ECO:0000313" key="2">
    <source>
        <dbReference type="Proteomes" id="UP000292702"/>
    </source>
</evidence>
<name>A0A4R0R8N4_9APHY</name>
<organism evidence="1 2">
    <name type="scientific">Steccherinum ochraceum</name>
    <dbReference type="NCBI Taxonomy" id="92696"/>
    <lineage>
        <taxon>Eukaryota</taxon>
        <taxon>Fungi</taxon>
        <taxon>Dikarya</taxon>
        <taxon>Basidiomycota</taxon>
        <taxon>Agaricomycotina</taxon>
        <taxon>Agaricomycetes</taxon>
        <taxon>Polyporales</taxon>
        <taxon>Steccherinaceae</taxon>
        <taxon>Steccherinum</taxon>
    </lineage>
</organism>
<comment type="caution">
    <text evidence="1">The sequence shown here is derived from an EMBL/GenBank/DDBJ whole genome shotgun (WGS) entry which is preliminary data.</text>
</comment>
<proteinExistence type="predicted"/>
<dbReference type="AlphaFoldDB" id="A0A4R0R8N4"/>
<protein>
    <submittedName>
        <fullName evidence="1">Uncharacterized protein</fullName>
    </submittedName>
</protein>
<sequence length="360" mass="40829">MLLRAQRADTFALKSPAVYEVYDEIPPPMYLNWVYAYHRRLRNNTPIIFVSAFRRLTAISGCQCPFGPSSSPSIRKHAQTPSPPHTFYGQQGQYWTDRYSYLRSKGYVLRSKFDHQRTVLWKGKPLNAGRVHYLDFRSHYGDIQTLQRTVDAYCSQTQQLVHIRRIPSDSDELTTLMRISGLPRSPCPPVLDSFEDYEHGTTFVVMPYCKIDIDENTLLLLLPDISHMIWDIMFFEKHDAGDILARWPYMTFMGMYGGAYSFTSQPIWSLRFPEAHEECKTAKFGQDGVDGNLHALGLAITSKLASVRPDVRSQPTVAKLGHLGDTLAGCGPYASTTQIFDYIAGILVSIDVRAPDGIDV</sequence>
<keyword evidence="2" id="KW-1185">Reference proteome</keyword>
<dbReference type="Proteomes" id="UP000292702">
    <property type="component" value="Unassembled WGS sequence"/>
</dbReference>
<evidence type="ECO:0000313" key="1">
    <source>
        <dbReference type="EMBL" id="TCD60028.1"/>
    </source>
</evidence>
<reference evidence="1 2" key="1">
    <citation type="submission" date="2018-11" db="EMBL/GenBank/DDBJ databases">
        <title>Genome assembly of Steccherinum ochraceum LE-BIN_3174, the white-rot fungus of the Steccherinaceae family (The Residual Polyporoid clade, Polyporales, Basidiomycota).</title>
        <authorList>
            <person name="Fedorova T.V."/>
            <person name="Glazunova O.A."/>
            <person name="Landesman E.O."/>
            <person name="Moiseenko K.V."/>
            <person name="Psurtseva N.V."/>
            <person name="Savinova O.S."/>
            <person name="Shakhova N.V."/>
            <person name="Tyazhelova T.V."/>
            <person name="Vasina D.V."/>
        </authorList>
    </citation>
    <scope>NUCLEOTIDE SEQUENCE [LARGE SCALE GENOMIC DNA]</scope>
    <source>
        <strain evidence="1 2">LE-BIN_3174</strain>
    </source>
</reference>
<dbReference type="EMBL" id="RWJN01000676">
    <property type="protein sequence ID" value="TCD60028.1"/>
    <property type="molecule type" value="Genomic_DNA"/>
</dbReference>